<evidence type="ECO:0000313" key="1">
    <source>
        <dbReference type="EMBL" id="PAX07121.1"/>
    </source>
</evidence>
<dbReference type="Proteomes" id="UP000218151">
    <property type="component" value="Unassembled WGS sequence"/>
</dbReference>
<name>A0A2A2SDM4_9SPHN</name>
<dbReference type="AlphaFoldDB" id="A0A2A2SDM4"/>
<proteinExistence type="predicted"/>
<organism evidence="1 2">
    <name type="scientific">Sphingomonas lenta</name>
    <dbReference type="NCBI Taxonomy" id="1141887"/>
    <lineage>
        <taxon>Bacteria</taxon>
        <taxon>Pseudomonadati</taxon>
        <taxon>Pseudomonadota</taxon>
        <taxon>Alphaproteobacteria</taxon>
        <taxon>Sphingomonadales</taxon>
        <taxon>Sphingomonadaceae</taxon>
        <taxon>Sphingomonas</taxon>
    </lineage>
</organism>
<evidence type="ECO:0000313" key="2">
    <source>
        <dbReference type="Proteomes" id="UP000218151"/>
    </source>
</evidence>
<accession>A0A2A2SDM4</accession>
<protein>
    <submittedName>
        <fullName evidence="1">Uncharacterized protein</fullName>
    </submittedName>
</protein>
<gene>
    <name evidence="1" type="ORF">CKY28_13840</name>
</gene>
<reference evidence="2" key="1">
    <citation type="submission" date="2017-09" db="EMBL/GenBank/DDBJ databases">
        <authorList>
            <person name="Feng G."/>
            <person name="Zhu H."/>
        </authorList>
    </citation>
    <scope>NUCLEOTIDE SEQUENCE [LARGE SCALE GENOMIC DNA]</scope>
    <source>
        <strain evidence="2">1PNM-20</strain>
    </source>
</reference>
<sequence length="99" mass="11402">MINGDFRAFTDMVDRWAERYANIPGCRSTIQDVTREWFEQQLIETVMSALALKQGGKWSMQELPELWSETALTASVLPRYHIDMSIKRILGQRLGRVAA</sequence>
<comment type="caution">
    <text evidence="1">The sequence shown here is derived from an EMBL/GenBank/DDBJ whole genome shotgun (WGS) entry which is preliminary data.</text>
</comment>
<keyword evidence="2" id="KW-1185">Reference proteome</keyword>
<dbReference type="EMBL" id="NSLI01000004">
    <property type="protein sequence ID" value="PAX07121.1"/>
    <property type="molecule type" value="Genomic_DNA"/>
</dbReference>